<feature type="region of interest" description="Disordered" evidence="1">
    <location>
        <begin position="199"/>
        <end position="221"/>
    </location>
</feature>
<evidence type="ECO:0000313" key="2">
    <source>
        <dbReference type="EMBL" id="GHP04869.1"/>
    </source>
</evidence>
<accession>A0A830HHT7</accession>
<sequence>MEPPLQSASPPRPRPSGKRTLRPQGGLNQDEHNMQAKTSHAQTKTSNVVGSALSSVRQSLRSLSARALPAAAEKRAQHQQQVSSSSSSSSSAAAAAAAAKQPSEQGGGTTARRRNASLLDSMHNLLQEARYDEISRARSELFVLAYGARWLLRRTVRLLTSEAMSTVESEVNRWVQGGGAEKVMRASLVLPTDMGQVARAAAAAGPPPSLPYDDETHEKRHQELASRLDAISERLQRIELARTPSTAAAAAAAAGSGSSTPLRTSSRANQQQQTPQQKEWRRSREMTKETSPNSLSLSASRVGVPRN</sequence>
<dbReference type="Proteomes" id="UP000660262">
    <property type="component" value="Unassembled WGS sequence"/>
</dbReference>
<keyword evidence="3" id="KW-1185">Reference proteome</keyword>
<feature type="compositionally biased region" description="Basic and acidic residues" evidence="1">
    <location>
        <begin position="278"/>
        <end position="288"/>
    </location>
</feature>
<feature type="region of interest" description="Disordered" evidence="1">
    <location>
        <begin position="1"/>
        <end position="111"/>
    </location>
</feature>
<gene>
    <name evidence="2" type="ORF">PPROV_000362100</name>
</gene>
<feature type="compositionally biased region" description="Low complexity" evidence="1">
    <location>
        <begin position="83"/>
        <end position="99"/>
    </location>
</feature>
<evidence type="ECO:0000256" key="1">
    <source>
        <dbReference type="SAM" id="MobiDB-lite"/>
    </source>
</evidence>
<feature type="compositionally biased region" description="Low complexity" evidence="1">
    <location>
        <begin position="51"/>
        <end position="71"/>
    </location>
</feature>
<proteinExistence type="predicted"/>
<dbReference type="EMBL" id="BNJQ01000008">
    <property type="protein sequence ID" value="GHP04869.1"/>
    <property type="molecule type" value="Genomic_DNA"/>
</dbReference>
<feature type="compositionally biased region" description="Polar residues" evidence="1">
    <location>
        <begin position="261"/>
        <end position="277"/>
    </location>
</feature>
<organism evidence="2 3">
    <name type="scientific">Pycnococcus provasolii</name>
    <dbReference type="NCBI Taxonomy" id="41880"/>
    <lineage>
        <taxon>Eukaryota</taxon>
        <taxon>Viridiplantae</taxon>
        <taxon>Chlorophyta</taxon>
        <taxon>Pseudoscourfieldiophyceae</taxon>
        <taxon>Pseudoscourfieldiales</taxon>
        <taxon>Pycnococcaceae</taxon>
        <taxon>Pycnococcus</taxon>
    </lineage>
</organism>
<name>A0A830HHT7_9CHLO</name>
<feature type="region of interest" description="Disordered" evidence="1">
    <location>
        <begin position="249"/>
        <end position="307"/>
    </location>
</feature>
<feature type="compositionally biased region" description="Low complexity" evidence="1">
    <location>
        <begin position="249"/>
        <end position="260"/>
    </location>
</feature>
<protein>
    <submittedName>
        <fullName evidence="2">Uncharacterized protein</fullName>
    </submittedName>
</protein>
<evidence type="ECO:0000313" key="3">
    <source>
        <dbReference type="Proteomes" id="UP000660262"/>
    </source>
</evidence>
<dbReference type="AlphaFoldDB" id="A0A830HHT7"/>
<feature type="compositionally biased region" description="Polar residues" evidence="1">
    <location>
        <begin position="35"/>
        <end position="49"/>
    </location>
</feature>
<feature type="compositionally biased region" description="Polar residues" evidence="1">
    <location>
        <begin position="289"/>
        <end position="299"/>
    </location>
</feature>
<comment type="caution">
    <text evidence="2">The sequence shown here is derived from an EMBL/GenBank/DDBJ whole genome shotgun (WGS) entry which is preliminary data.</text>
</comment>
<reference evidence="2" key="1">
    <citation type="submission" date="2020-10" db="EMBL/GenBank/DDBJ databases">
        <title>Unveiling of a novel bifunctional photoreceptor, Dualchrome1, isolated from a cosmopolitan green alga.</title>
        <authorList>
            <person name="Suzuki S."/>
            <person name="Kawachi M."/>
        </authorList>
    </citation>
    <scope>NUCLEOTIDE SEQUENCE</scope>
    <source>
        <strain evidence="2">NIES 2893</strain>
    </source>
</reference>